<dbReference type="InterPro" id="IPR032466">
    <property type="entry name" value="Metal_Hydrolase"/>
</dbReference>
<keyword evidence="3" id="KW-1185">Reference proteome</keyword>
<dbReference type="PANTHER" id="PTHR43135">
    <property type="entry name" value="ALPHA-D-RIBOSE 1-METHYLPHOSPHONATE 5-TRIPHOSPHATE DIPHOSPHATASE"/>
    <property type="match status" value="1"/>
</dbReference>
<name>A0AAW4FIU3_9HYPH</name>
<dbReference type="Gene3D" id="3.20.20.140">
    <property type="entry name" value="Metal-dependent hydrolases"/>
    <property type="match status" value="1"/>
</dbReference>
<dbReference type="GO" id="GO:0016810">
    <property type="term" value="F:hydrolase activity, acting on carbon-nitrogen (but not peptide) bonds"/>
    <property type="evidence" value="ECO:0007669"/>
    <property type="project" value="InterPro"/>
</dbReference>
<dbReference type="InterPro" id="IPR006680">
    <property type="entry name" value="Amidohydro-rel"/>
</dbReference>
<evidence type="ECO:0000313" key="3">
    <source>
        <dbReference type="Proteomes" id="UP000744980"/>
    </source>
</evidence>
<dbReference type="SUPFAM" id="SSF51556">
    <property type="entry name" value="Metallo-dependent hydrolases"/>
    <property type="match status" value="1"/>
</dbReference>
<organism evidence="2 3">
    <name type="scientific">Ensifer canadensis</name>
    <dbReference type="NCBI Taxonomy" id="555315"/>
    <lineage>
        <taxon>Bacteria</taxon>
        <taxon>Pseudomonadati</taxon>
        <taxon>Pseudomonadota</taxon>
        <taxon>Alphaproteobacteria</taxon>
        <taxon>Hyphomicrobiales</taxon>
        <taxon>Rhizobiaceae</taxon>
        <taxon>Sinorhizobium/Ensifer group</taxon>
        <taxon>Ensifer</taxon>
    </lineage>
</organism>
<dbReference type="Gene3D" id="2.30.40.10">
    <property type="entry name" value="Urease, subunit C, domain 1"/>
    <property type="match status" value="1"/>
</dbReference>
<dbReference type="InterPro" id="IPR051781">
    <property type="entry name" value="Metallo-dep_Hydrolase"/>
</dbReference>
<dbReference type="SUPFAM" id="SSF51338">
    <property type="entry name" value="Composite domain of metallo-dependent hydrolases"/>
    <property type="match status" value="2"/>
</dbReference>
<proteinExistence type="predicted"/>
<dbReference type="Proteomes" id="UP000744980">
    <property type="component" value="Unassembled WGS sequence"/>
</dbReference>
<dbReference type="Pfam" id="PF01979">
    <property type="entry name" value="Amidohydro_1"/>
    <property type="match status" value="1"/>
</dbReference>
<evidence type="ECO:0000259" key="1">
    <source>
        <dbReference type="Pfam" id="PF01979"/>
    </source>
</evidence>
<comment type="caution">
    <text evidence="2">The sequence shown here is derived from an EMBL/GenBank/DDBJ whole genome shotgun (WGS) entry which is preliminary data.</text>
</comment>
<dbReference type="EMBL" id="WXFA01000008">
    <property type="protein sequence ID" value="MBM3092018.1"/>
    <property type="molecule type" value="Genomic_DNA"/>
</dbReference>
<dbReference type="PROSITE" id="PS51257">
    <property type="entry name" value="PROKAR_LIPOPROTEIN"/>
    <property type="match status" value="1"/>
</dbReference>
<accession>A0AAW4FIU3</accession>
<dbReference type="PANTHER" id="PTHR43135:SF3">
    <property type="entry name" value="ALPHA-D-RIBOSE 1-METHYLPHOSPHONATE 5-TRIPHOSPHATE DIPHOSPHATASE"/>
    <property type="match status" value="1"/>
</dbReference>
<dbReference type="CDD" id="cd01299">
    <property type="entry name" value="Met_dep_hydrolase_A"/>
    <property type="match status" value="1"/>
</dbReference>
<dbReference type="InterPro" id="IPR011059">
    <property type="entry name" value="Metal-dep_hydrolase_composite"/>
</dbReference>
<dbReference type="AlphaFoldDB" id="A0AAW4FIU3"/>
<sequence>MKATFVTRALSHAVAVYACVRTAFMVLLSRRRWIAAVLVLGACPAAWADDVLFENVRIFDGKGATSLSAPSNVLVKGNVITRISTSPVEAEGAQRIAGNGRTLMPGLIDAHWHAMLARSTPAESFGDVGFNNLVAGDEATDTLMRGFTTVRDVGGPVFGLKRAIDAGIVEGPRIYPSGAMITVTSGHGDFRQMTDLPRVIGGPLTRMEQIGGSIVVDSPDEVRMRVREQLMQGAALVKMTAGGGVSSPHSPLDVTTFTEAELRAAVEIADNWGTYVAAHAFTSHAIKTAIAAGVKCIEHGFLMDEETAKLIADKGIWLSLQPLPELLRQGFPEGSVERAKADEVWPGIGRTYELAKKYKIKTAWGTDVLFSRALAQQQGAILASLVRWYTPAEALSMATGTNAELLALSGPRNPYPGKLGVIEEGALADLLLVDGDPLGNIDLVADPANNFKIIMKDGIIYKNTLVK</sequence>
<protein>
    <submittedName>
        <fullName evidence="2">Amidohydrolase family protein</fullName>
    </submittedName>
</protein>
<evidence type="ECO:0000313" key="2">
    <source>
        <dbReference type="EMBL" id="MBM3092018.1"/>
    </source>
</evidence>
<feature type="domain" description="Amidohydrolase-related" evidence="1">
    <location>
        <begin position="102"/>
        <end position="457"/>
    </location>
</feature>
<reference evidence="2 3" key="1">
    <citation type="submission" date="2020-01" db="EMBL/GenBank/DDBJ databases">
        <title>Draft genome assembly of Ensifer adhaerens T173.</title>
        <authorList>
            <person name="Craig J.E."/>
            <person name="Stinchcombe J.R."/>
        </authorList>
    </citation>
    <scope>NUCLEOTIDE SEQUENCE [LARGE SCALE GENOMIC DNA]</scope>
    <source>
        <strain evidence="2 3">T173</strain>
    </source>
</reference>
<gene>
    <name evidence="2" type="ORF">GFB56_14480</name>
</gene>
<dbReference type="InterPro" id="IPR057744">
    <property type="entry name" value="OTAase-like"/>
</dbReference>